<gene>
    <name evidence="1" type="ORF">RFI_39174</name>
</gene>
<dbReference type="EMBL" id="ASPP01046973">
    <property type="protein sequence ID" value="ETN98336.1"/>
    <property type="molecule type" value="Genomic_DNA"/>
</dbReference>
<feature type="non-terminal residue" evidence="1">
    <location>
        <position position="1"/>
    </location>
</feature>
<protein>
    <submittedName>
        <fullName evidence="1">Uncharacterized protein</fullName>
    </submittedName>
</protein>
<accession>X6LB31</accession>
<dbReference type="AlphaFoldDB" id="X6LB31"/>
<organism evidence="1 2">
    <name type="scientific">Reticulomyxa filosa</name>
    <dbReference type="NCBI Taxonomy" id="46433"/>
    <lineage>
        <taxon>Eukaryota</taxon>
        <taxon>Sar</taxon>
        <taxon>Rhizaria</taxon>
        <taxon>Retaria</taxon>
        <taxon>Foraminifera</taxon>
        <taxon>Monothalamids</taxon>
        <taxon>Reticulomyxidae</taxon>
        <taxon>Reticulomyxa</taxon>
    </lineage>
</organism>
<dbReference type="Proteomes" id="UP000023152">
    <property type="component" value="Unassembled WGS sequence"/>
</dbReference>
<evidence type="ECO:0000313" key="2">
    <source>
        <dbReference type="Proteomes" id="UP000023152"/>
    </source>
</evidence>
<proteinExistence type="predicted"/>
<reference evidence="1 2" key="1">
    <citation type="journal article" date="2013" name="Curr. Biol.">
        <title>The Genome of the Foraminiferan Reticulomyxa filosa.</title>
        <authorList>
            <person name="Glockner G."/>
            <person name="Hulsmann N."/>
            <person name="Schleicher M."/>
            <person name="Noegel A.A."/>
            <person name="Eichinger L."/>
            <person name="Gallinger C."/>
            <person name="Pawlowski J."/>
            <person name="Sierra R."/>
            <person name="Euteneuer U."/>
            <person name="Pillet L."/>
            <person name="Moustafa A."/>
            <person name="Platzer M."/>
            <person name="Groth M."/>
            <person name="Szafranski K."/>
            <person name="Schliwa M."/>
        </authorList>
    </citation>
    <scope>NUCLEOTIDE SEQUENCE [LARGE SCALE GENOMIC DNA]</scope>
</reference>
<evidence type="ECO:0000313" key="1">
    <source>
        <dbReference type="EMBL" id="ETN98336.1"/>
    </source>
</evidence>
<name>X6LB31_RETFI</name>
<sequence>DKFKKLKSILKNKSLIQIVLKASTLQTKAKKTTLLYQLYKRHIIYMYTLKKILMSVFLMCVNGDHESMLLLREKQFDKKENEMIDNKYDVGDWLEVRDLRRGRWIICNVIDKENN</sequence>
<comment type="caution">
    <text evidence="1">The sequence shown here is derived from an EMBL/GenBank/DDBJ whole genome shotgun (WGS) entry which is preliminary data.</text>
</comment>
<keyword evidence="2" id="KW-1185">Reference proteome</keyword>